<dbReference type="Proteomes" id="UP000215914">
    <property type="component" value="Unassembled WGS sequence"/>
</dbReference>
<reference evidence="1" key="1">
    <citation type="journal article" date="2017" name="Nature">
        <title>The sunflower genome provides insights into oil metabolism, flowering and Asterid evolution.</title>
        <authorList>
            <person name="Badouin H."/>
            <person name="Gouzy J."/>
            <person name="Grassa C.J."/>
            <person name="Murat F."/>
            <person name="Staton S.E."/>
            <person name="Cottret L."/>
            <person name="Lelandais-Briere C."/>
            <person name="Owens G.L."/>
            <person name="Carrere S."/>
            <person name="Mayjonade B."/>
            <person name="Legrand L."/>
            <person name="Gill N."/>
            <person name="Kane N.C."/>
            <person name="Bowers J.E."/>
            <person name="Hubner S."/>
            <person name="Bellec A."/>
            <person name="Berard A."/>
            <person name="Berges H."/>
            <person name="Blanchet N."/>
            <person name="Boniface M.C."/>
            <person name="Brunel D."/>
            <person name="Catrice O."/>
            <person name="Chaidir N."/>
            <person name="Claudel C."/>
            <person name="Donnadieu C."/>
            <person name="Faraut T."/>
            <person name="Fievet G."/>
            <person name="Helmstetter N."/>
            <person name="King M."/>
            <person name="Knapp S.J."/>
            <person name="Lai Z."/>
            <person name="Le Paslier M.C."/>
            <person name="Lippi Y."/>
            <person name="Lorenzon L."/>
            <person name="Mandel J.R."/>
            <person name="Marage G."/>
            <person name="Marchand G."/>
            <person name="Marquand E."/>
            <person name="Bret-Mestries E."/>
            <person name="Morien E."/>
            <person name="Nambeesan S."/>
            <person name="Nguyen T."/>
            <person name="Pegot-Espagnet P."/>
            <person name="Pouilly N."/>
            <person name="Raftis F."/>
            <person name="Sallet E."/>
            <person name="Schiex T."/>
            <person name="Thomas J."/>
            <person name="Vandecasteele C."/>
            <person name="Vares D."/>
            <person name="Vear F."/>
            <person name="Vautrin S."/>
            <person name="Crespi M."/>
            <person name="Mangin B."/>
            <person name="Burke J.M."/>
            <person name="Salse J."/>
            <person name="Munos S."/>
            <person name="Vincourt P."/>
            <person name="Rieseberg L.H."/>
            <person name="Langlade N.B."/>
        </authorList>
    </citation>
    <scope>NUCLEOTIDE SEQUENCE</scope>
    <source>
        <tissue evidence="1">Leaves</tissue>
    </source>
</reference>
<dbReference type="EMBL" id="MNCJ02000316">
    <property type="protein sequence ID" value="KAF5822792.1"/>
    <property type="molecule type" value="Genomic_DNA"/>
</dbReference>
<keyword evidence="2" id="KW-1185">Reference proteome</keyword>
<dbReference type="AlphaFoldDB" id="A0A9K3JY80"/>
<comment type="caution">
    <text evidence="1">The sequence shown here is derived from an EMBL/GenBank/DDBJ whole genome shotgun (WGS) entry which is preliminary data.</text>
</comment>
<reference evidence="1" key="2">
    <citation type="submission" date="2020-06" db="EMBL/GenBank/DDBJ databases">
        <title>Helianthus annuus Genome sequencing and assembly Release 2.</title>
        <authorList>
            <person name="Gouzy J."/>
            <person name="Langlade N."/>
            <person name="Munos S."/>
        </authorList>
    </citation>
    <scope>NUCLEOTIDE SEQUENCE</scope>
    <source>
        <tissue evidence="1">Leaves</tissue>
    </source>
</reference>
<evidence type="ECO:0000313" key="2">
    <source>
        <dbReference type="Proteomes" id="UP000215914"/>
    </source>
</evidence>
<accession>A0A9K3JY80</accession>
<name>A0A9K3JY80_HELAN</name>
<evidence type="ECO:0000313" key="1">
    <source>
        <dbReference type="EMBL" id="KAF5822792.1"/>
    </source>
</evidence>
<sequence>MYDDLWDMWLSLLATFPLDSDTSPPFFFSTSSFSIDLPSIDNNNIYISLHIARST</sequence>
<organism evidence="1 2">
    <name type="scientific">Helianthus annuus</name>
    <name type="common">Common sunflower</name>
    <dbReference type="NCBI Taxonomy" id="4232"/>
    <lineage>
        <taxon>Eukaryota</taxon>
        <taxon>Viridiplantae</taxon>
        <taxon>Streptophyta</taxon>
        <taxon>Embryophyta</taxon>
        <taxon>Tracheophyta</taxon>
        <taxon>Spermatophyta</taxon>
        <taxon>Magnoliopsida</taxon>
        <taxon>eudicotyledons</taxon>
        <taxon>Gunneridae</taxon>
        <taxon>Pentapetalae</taxon>
        <taxon>asterids</taxon>
        <taxon>campanulids</taxon>
        <taxon>Asterales</taxon>
        <taxon>Asteraceae</taxon>
        <taxon>Asteroideae</taxon>
        <taxon>Heliantheae alliance</taxon>
        <taxon>Heliantheae</taxon>
        <taxon>Helianthus</taxon>
    </lineage>
</organism>
<protein>
    <submittedName>
        <fullName evidence="1">Uncharacterized protein</fullName>
    </submittedName>
</protein>
<dbReference type="Gramene" id="mRNA:HanXRQr2_Chr01g0031061">
    <property type="protein sequence ID" value="CDS:HanXRQr2_Chr01g0031061.1"/>
    <property type="gene ID" value="HanXRQr2_Chr01g0031061"/>
</dbReference>
<proteinExistence type="predicted"/>
<gene>
    <name evidence="1" type="ORF">HanXRQr2_Chr01g0031061</name>
</gene>